<dbReference type="OrthoDB" id="4907at2157"/>
<dbReference type="CDD" id="cd05254">
    <property type="entry name" value="dTDP_HR_like_SDR_e"/>
    <property type="match status" value="1"/>
</dbReference>
<feature type="domain" description="RmlD-like substrate binding" evidence="1">
    <location>
        <begin position="4"/>
        <end position="296"/>
    </location>
</feature>
<evidence type="ECO:0000259" key="1">
    <source>
        <dbReference type="Pfam" id="PF04321"/>
    </source>
</evidence>
<reference evidence="2 3" key="2">
    <citation type="journal article" date="2014" name="Genome Announc.">
        <title>Complete Genome Sequence of Methanoregula formicica SMSPT, a Mesophilic Hydrogenotrophic Methanogen Isolated from a Methanogenic Upflow Anaerobic Sludge Blanket Reactor.</title>
        <authorList>
            <person name="Yamamoto K."/>
            <person name="Tamaki H."/>
            <person name="Cadillo-Quiroz H."/>
            <person name="Imachi H."/>
            <person name="Kyrpides N."/>
            <person name="Woyke T."/>
            <person name="Goodwin L."/>
            <person name="Zinder S.H."/>
            <person name="Kamagata Y."/>
            <person name="Liu W.T."/>
        </authorList>
    </citation>
    <scope>NUCLEOTIDE SEQUENCE [LARGE SCALE GENOMIC DNA]</scope>
    <source>
        <strain evidence="3">DSM 22288 / NBRC 105244 / SMSP</strain>
    </source>
</reference>
<dbReference type="Proteomes" id="UP000010824">
    <property type="component" value="Chromosome"/>
</dbReference>
<gene>
    <name evidence="2" type="ordered locus">Metfor_1300</name>
</gene>
<dbReference type="PANTHER" id="PTHR43242">
    <property type="entry name" value="NAD(P)-BINDING ROSSMANN-FOLD SUPERFAMILY PROTEIN"/>
    <property type="match status" value="1"/>
</dbReference>
<name>L0HC77_METFS</name>
<dbReference type="eggNOG" id="arCOG01367">
    <property type="taxonomic scope" value="Archaea"/>
</dbReference>
<dbReference type="RefSeq" id="WP_015285305.1">
    <property type="nucleotide sequence ID" value="NC_019943.1"/>
</dbReference>
<dbReference type="GeneID" id="14310613"/>
<organism evidence="2 3">
    <name type="scientific">Methanoregula formicica (strain DSM 22288 / NBRC 105244 / SMSP)</name>
    <dbReference type="NCBI Taxonomy" id="593750"/>
    <lineage>
        <taxon>Archaea</taxon>
        <taxon>Methanobacteriati</taxon>
        <taxon>Methanobacteriota</taxon>
        <taxon>Stenosarchaea group</taxon>
        <taxon>Methanomicrobia</taxon>
        <taxon>Methanomicrobiales</taxon>
        <taxon>Methanoregulaceae</taxon>
        <taxon>Methanoregula</taxon>
    </lineage>
</organism>
<reference evidence="3" key="1">
    <citation type="submission" date="2011-12" db="EMBL/GenBank/DDBJ databases">
        <title>Complete sequence of Methanoregula formicicum SMSP.</title>
        <authorList>
            <person name="Lucas S."/>
            <person name="Han J."/>
            <person name="Lapidus A."/>
            <person name="Cheng J.-F."/>
            <person name="Goodwin L."/>
            <person name="Pitluck S."/>
            <person name="Peters L."/>
            <person name="Ovchinnikova G."/>
            <person name="Teshima H."/>
            <person name="Detter J.C."/>
            <person name="Han C."/>
            <person name="Tapia R."/>
            <person name="Land M."/>
            <person name="Hauser L."/>
            <person name="Kyrpides N."/>
            <person name="Ivanova N."/>
            <person name="Pagani I."/>
            <person name="Imachi H."/>
            <person name="Tamaki H."/>
            <person name="Sekiguchi Y."/>
            <person name="Kamagata Y."/>
            <person name="Cadillo-Quiroz H."/>
            <person name="Zinder S."/>
            <person name="Liu W.-T."/>
            <person name="Woyke T."/>
        </authorList>
    </citation>
    <scope>NUCLEOTIDE SEQUENCE [LARGE SCALE GENOMIC DNA]</scope>
    <source>
        <strain evidence="3">DSM 22288 / NBRC 105244 / SMSP</strain>
    </source>
</reference>
<dbReference type="SUPFAM" id="SSF51735">
    <property type="entry name" value="NAD(P)-binding Rossmann-fold domains"/>
    <property type="match status" value="1"/>
</dbReference>
<dbReference type="AlphaFoldDB" id="L0HC77"/>
<proteinExistence type="predicted"/>
<accession>L0HC77</accession>
<dbReference type="HOGENOM" id="CLU_045518_2_3_2"/>
<dbReference type="Pfam" id="PF04321">
    <property type="entry name" value="RmlD_sub_bind"/>
    <property type="match status" value="1"/>
</dbReference>
<evidence type="ECO:0000313" key="2">
    <source>
        <dbReference type="EMBL" id="AGB02342.1"/>
    </source>
</evidence>
<keyword evidence="3" id="KW-1185">Reference proteome</keyword>
<dbReference type="KEGG" id="mfo:Metfor_1300"/>
<dbReference type="STRING" id="593750.Metfor_1300"/>
<dbReference type="PANTHER" id="PTHR43242:SF1">
    <property type="entry name" value="NAD(P)-BINDING ROSSMANN-FOLD SUPERFAMILY PROTEIN"/>
    <property type="match status" value="1"/>
</dbReference>
<evidence type="ECO:0000313" key="3">
    <source>
        <dbReference type="Proteomes" id="UP000010824"/>
    </source>
</evidence>
<dbReference type="InParanoid" id="L0HC77"/>
<dbReference type="Gene3D" id="3.90.25.10">
    <property type="entry name" value="UDP-galactose 4-epimerase, domain 1"/>
    <property type="match status" value="1"/>
</dbReference>
<protein>
    <submittedName>
        <fullName evidence="2">dTDP-4-dehydrorhamnose reductase</fullName>
    </submittedName>
</protein>
<dbReference type="EMBL" id="CP003167">
    <property type="protein sequence ID" value="AGB02342.1"/>
    <property type="molecule type" value="Genomic_DNA"/>
</dbReference>
<dbReference type="InterPro" id="IPR036291">
    <property type="entry name" value="NAD(P)-bd_dom_sf"/>
</dbReference>
<sequence length="313" mass="35472">MSLKILITGANGFLGANLTRQFFNRPETSVILTSRNTPLWLVKDTMPFFPGNLLDERFVEKLLVKENPDIVINTVSLVNVDLCEENPDLARQITVDSARILAKAAKKTGSRMVHISTDQVFDGEKSFYTEEDMPNPINQYGKTKLEAEHQILRYLQDAMIIRTNFFGWSPCGHAPTFGEWVYQCLYERKVMQLFTNFYFSPIEVTSLAGTIDSLISTDFAGILHVCGSERCSKFDFGVQLAKETGFDPSSIVAYEMDSSTLRAKRPKDMSLSVKRCESLLHTRLPTLQESIEKFVRGKTSFYEDFFSGCNLQS</sequence>
<dbReference type="Gene3D" id="3.40.50.720">
    <property type="entry name" value="NAD(P)-binding Rossmann-like Domain"/>
    <property type="match status" value="1"/>
</dbReference>
<dbReference type="InterPro" id="IPR029903">
    <property type="entry name" value="RmlD-like-bd"/>
</dbReference>